<evidence type="ECO:0000313" key="2">
    <source>
        <dbReference type="Proteomes" id="UP000563050"/>
    </source>
</evidence>
<accession>A0A7W5H0X9</accession>
<comment type="caution">
    <text evidence="1">The sequence shown here is derived from an EMBL/GenBank/DDBJ whole genome shotgun (WGS) entry which is preliminary data.</text>
</comment>
<dbReference type="AlphaFoldDB" id="A0A7W5H0X9"/>
<reference evidence="1 2" key="1">
    <citation type="submission" date="2020-08" db="EMBL/GenBank/DDBJ databases">
        <title>Genomic Encyclopedia of Type Strains, Phase III (KMG-III): the genomes of soil and plant-associated and newly described type strains.</title>
        <authorList>
            <person name="Whitman W."/>
        </authorList>
    </citation>
    <scope>NUCLEOTIDE SEQUENCE [LARGE SCALE GENOMIC DNA]</scope>
    <source>
        <strain evidence="1 2">CECT 7341</strain>
    </source>
</reference>
<keyword evidence="2" id="KW-1185">Reference proteome</keyword>
<protein>
    <recommendedName>
        <fullName evidence="3">Phage tail protein</fullName>
    </recommendedName>
</protein>
<sequence length="160" mass="18641">MKKLHSLRAYLLERIPDLKRNPDRLLTFIEDGSIEFHRGAHLSHQYRVPVRVVLTDHAGELDTVIIPLLQWLSRYQPDLVPEETVSFQAELLDNQRWDLAIDVTLTERVVALVDCDAGTIHVDHRQPEFEIDPCAAGNWQLYIRDVDDSEEYDLVAEWEQ</sequence>
<dbReference type="RefSeq" id="WP_183315251.1">
    <property type="nucleotide sequence ID" value="NZ_JACHXQ010000017.1"/>
</dbReference>
<name>A0A7W5H0X9_9GAMM</name>
<evidence type="ECO:0008006" key="3">
    <source>
        <dbReference type="Google" id="ProtNLM"/>
    </source>
</evidence>
<organism evidence="1 2">
    <name type="scientific">Halomonas fontilapidosi</name>
    <dbReference type="NCBI Taxonomy" id="616675"/>
    <lineage>
        <taxon>Bacteria</taxon>
        <taxon>Pseudomonadati</taxon>
        <taxon>Pseudomonadota</taxon>
        <taxon>Gammaproteobacteria</taxon>
        <taxon>Oceanospirillales</taxon>
        <taxon>Halomonadaceae</taxon>
        <taxon>Halomonas</taxon>
    </lineage>
</organism>
<gene>
    <name evidence="1" type="ORF">FHR95_003359</name>
</gene>
<evidence type="ECO:0000313" key="1">
    <source>
        <dbReference type="EMBL" id="MBB3185766.1"/>
    </source>
</evidence>
<dbReference type="InterPro" id="IPR009678">
    <property type="entry name" value="Phage_tail_completion_R"/>
</dbReference>
<dbReference type="Proteomes" id="UP000563050">
    <property type="component" value="Unassembled WGS sequence"/>
</dbReference>
<dbReference type="EMBL" id="JACHXQ010000017">
    <property type="protein sequence ID" value="MBB3185766.1"/>
    <property type="molecule type" value="Genomic_DNA"/>
</dbReference>
<proteinExistence type="predicted"/>
<dbReference type="Pfam" id="PF06891">
    <property type="entry name" value="P2_Phage_GpR"/>
    <property type="match status" value="1"/>
</dbReference>